<evidence type="ECO:0000313" key="2">
    <source>
        <dbReference type="EMBL" id="MCW7555537.1"/>
    </source>
</evidence>
<accession>A0ABT3N1M4</accession>
<sequence length="159" mass="18043">MSWLSKALNAVTGDLAGEVFGLVKAYLPPSMSEQDQAKLQVTLKQLQDKKELQTQEAETQALQEFNQRIRDLEGTAADLKTIPVLGPLVIFLRGCQRPLWGYLTMYLDVMWFSSWELSQQQQTAMIAINLLVLPFLFGERALKNLEPLLVRLFGKTSRD</sequence>
<feature type="coiled-coil region" evidence="1">
    <location>
        <begin position="36"/>
        <end position="82"/>
    </location>
</feature>
<keyword evidence="1" id="KW-0175">Coiled coil</keyword>
<comment type="caution">
    <text evidence="2">The sequence shown here is derived from an EMBL/GenBank/DDBJ whole genome shotgun (WGS) entry which is preliminary data.</text>
</comment>
<evidence type="ECO:0000313" key="3">
    <source>
        <dbReference type="Proteomes" id="UP001209854"/>
    </source>
</evidence>
<dbReference type="Proteomes" id="UP001209854">
    <property type="component" value="Unassembled WGS sequence"/>
</dbReference>
<name>A0ABT3N1M4_9GAMM</name>
<evidence type="ECO:0008006" key="4">
    <source>
        <dbReference type="Google" id="ProtNLM"/>
    </source>
</evidence>
<gene>
    <name evidence="2" type="ORF">NX722_23520</name>
</gene>
<dbReference type="RefSeq" id="WP_262565288.1">
    <property type="nucleotide sequence ID" value="NZ_JAPFCC010000001.1"/>
</dbReference>
<evidence type="ECO:0000256" key="1">
    <source>
        <dbReference type="SAM" id="Coils"/>
    </source>
</evidence>
<dbReference type="EMBL" id="JAPFCC010000001">
    <property type="protein sequence ID" value="MCW7555537.1"/>
    <property type="molecule type" value="Genomic_DNA"/>
</dbReference>
<protein>
    <recommendedName>
        <fullName evidence="4">Coil containing protein</fullName>
    </recommendedName>
</protein>
<keyword evidence="3" id="KW-1185">Reference proteome</keyword>
<proteinExistence type="predicted"/>
<reference evidence="2 3" key="1">
    <citation type="submission" date="2022-10" db="EMBL/GenBank/DDBJ databases">
        <title>High-quality genome sequences of two octocoral-associated bacteria, Endozoicomonas euniceicola EF212 and Endozoicomonas gorgoniicola PS125.</title>
        <authorList>
            <person name="Chiou Y.-J."/>
            <person name="Chen Y.-H."/>
        </authorList>
    </citation>
    <scope>NUCLEOTIDE SEQUENCE [LARGE SCALE GENOMIC DNA]</scope>
    <source>
        <strain evidence="2 3">PS125</strain>
    </source>
</reference>
<organism evidence="2 3">
    <name type="scientific">Endozoicomonas gorgoniicola</name>
    <dbReference type="NCBI Taxonomy" id="1234144"/>
    <lineage>
        <taxon>Bacteria</taxon>
        <taxon>Pseudomonadati</taxon>
        <taxon>Pseudomonadota</taxon>
        <taxon>Gammaproteobacteria</taxon>
        <taxon>Oceanospirillales</taxon>
        <taxon>Endozoicomonadaceae</taxon>
        <taxon>Endozoicomonas</taxon>
    </lineage>
</organism>